<dbReference type="Proteomes" id="UP001316803">
    <property type="component" value="Unassembled WGS sequence"/>
</dbReference>
<comment type="caution">
    <text evidence="3">The sequence shown here is derived from an EMBL/GenBank/DDBJ whole genome shotgun (WGS) entry which is preliminary data.</text>
</comment>
<dbReference type="InterPro" id="IPR006073">
    <property type="entry name" value="GTP-bd"/>
</dbReference>
<reference evidence="3 4" key="1">
    <citation type="submission" date="2022-12" db="EMBL/GenBank/DDBJ databases">
        <title>Genomic features and morphological characterization of a novel Knufia sp. strain isolated from spacecraft assembly facility.</title>
        <authorList>
            <person name="Teixeira M."/>
            <person name="Chander A.M."/>
            <person name="Stajich J.E."/>
            <person name="Venkateswaran K."/>
        </authorList>
    </citation>
    <scope>NUCLEOTIDE SEQUENCE [LARGE SCALE GENOMIC DNA]</scope>
    <source>
        <strain evidence="3 4">FJI-L2-BK-P2</strain>
    </source>
</reference>
<dbReference type="Gene3D" id="3.40.50.300">
    <property type="entry name" value="P-loop containing nucleotide triphosphate hydrolases"/>
    <property type="match status" value="1"/>
</dbReference>
<keyword evidence="4" id="KW-1185">Reference proteome</keyword>
<evidence type="ECO:0000259" key="2">
    <source>
        <dbReference type="Pfam" id="PF01926"/>
    </source>
</evidence>
<dbReference type="GO" id="GO:0005525">
    <property type="term" value="F:GTP binding"/>
    <property type="evidence" value="ECO:0007669"/>
    <property type="project" value="InterPro"/>
</dbReference>
<sequence length="356" mass="39826">MEVVDWHIPTDACMVLVLGETGAGKSFFIRKLTSNSEVKVGHALESCTQRSQPWEADIGGTQLLLIDTPGFDDTVRSDGDVVLEIASSLSFQATLGMRLLGIIYLHDITVPRMRGSLKRELEMLRLIVGPENYRNVLLVTTKWGDKSRRREYENRQFQLEENYWEDLMLGGAACHRFEGSADSAKAIVAQLNFRANVVLALQKELAGSTSFNQTAVGRYAEQSRSKIQHELDSMSTMSRDDTMTTSRTTSSALSSTLSQSTTEKEEFLRSTALDSQKMDVKIDDQVRLWIKEAIREEKERTKQKPSAARAMNSVLAKTSSFFKSFKSGPAPYQSTVSSYTPVPQQAQNIPYVAELE</sequence>
<dbReference type="PROSITE" id="PS00675">
    <property type="entry name" value="SIGMA54_INTERACT_1"/>
    <property type="match status" value="1"/>
</dbReference>
<dbReference type="InterPro" id="IPR027417">
    <property type="entry name" value="P-loop_NTPase"/>
</dbReference>
<dbReference type="EMBL" id="JAKLMC020000006">
    <property type="protein sequence ID" value="KAK5955677.1"/>
    <property type="molecule type" value="Genomic_DNA"/>
</dbReference>
<feature type="compositionally biased region" description="Basic and acidic residues" evidence="1">
    <location>
        <begin position="232"/>
        <end position="242"/>
    </location>
</feature>
<dbReference type="InterPro" id="IPR025662">
    <property type="entry name" value="Sigma_54_int_dom_ATP-bd_1"/>
</dbReference>
<feature type="compositionally biased region" description="Low complexity" evidence="1">
    <location>
        <begin position="243"/>
        <end position="260"/>
    </location>
</feature>
<feature type="region of interest" description="Disordered" evidence="1">
    <location>
        <begin position="232"/>
        <end position="260"/>
    </location>
</feature>
<proteinExistence type="predicted"/>
<dbReference type="SUPFAM" id="SSF52540">
    <property type="entry name" value="P-loop containing nucleoside triphosphate hydrolases"/>
    <property type="match status" value="1"/>
</dbReference>
<dbReference type="CDD" id="cd00882">
    <property type="entry name" value="Ras_like_GTPase"/>
    <property type="match status" value="1"/>
</dbReference>
<evidence type="ECO:0000313" key="3">
    <source>
        <dbReference type="EMBL" id="KAK5955677.1"/>
    </source>
</evidence>
<name>A0AAN8EPJ1_9EURO</name>
<organism evidence="3 4">
    <name type="scientific">Knufia fluminis</name>
    <dbReference type="NCBI Taxonomy" id="191047"/>
    <lineage>
        <taxon>Eukaryota</taxon>
        <taxon>Fungi</taxon>
        <taxon>Dikarya</taxon>
        <taxon>Ascomycota</taxon>
        <taxon>Pezizomycotina</taxon>
        <taxon>Eurotiomycetes</taxon>
        <taxon>Chaetothyriomycetidae</taxon>
        <taxon>Chaetothyriales</taxon>
        <taxon>Trichomeriaceae</taxon>
        <taxon>Knufia</taxon>
    </lineage>
</organism>
<dbReference type="AlphaFoldDB" id="A0AAN8EPJ1"/>
<protein>
    <recommendedName>
        <fullName evidence="2">G domain-containing protein</fullName>
    </recommendedName>
</protein>
<feature type="domain" description="G" evidence="2">
    <location>
        <begin position="15"/>
        <end position="75"/>
    </location>
</feature>
<dbReference type="Pfam" id="PF01926">
    <property type="entry name" value="MMR_HSR1"/>
    <property type="match status" value="1"/>
</dbReference>
<evidence type="ECO:0000256" key="1">
    <source>
        <dbReference type="SAM" id="MobiDB-lite"/>
    </source>
</evidence>
<evidence type="ECO:0000313" key="4">
    <source>
        <dbReference type="Proteomes" id="UP001316803"/>
    </source>
</evidence>
<accession>A0AAN8EPJ1</accession>
<gene>
    <name evidence="3" type="ORF">OHC33_003318</name>
</gene>